<dbReference type="PANTHER" id="PTHR43774">
    <property type="entry name" value="PEPTIDE METHIONINE SULFOXIDE REDUCTASE"/>
    <property type="match status" value="1"/>
</dbReference>
<dbReference type="GO" id="GO:0008270">
    <property type="term" value="F:zinc ion binding"/>
    <property type="evidence" value="ECO:0007669"/>
    <property type="project" value="UniProtKB-UniRule"/>
</dbReference>
<keyword evidence="3 10" id="KW-0862">Zinc</keyword>
<comment type="cofactor">
    <cofactor evidence="10">
        <name>Zn(2+)</name>
        <dbReference type="ChEBI" id="CHEBI:29105"/>
    </cofactor>
    <text evidence="10">Binds 1 zinc ion per subunit. The zinc ion is important for the structural integrity of the protein.</text>
</comment>
<dbReference type="EC" id="1.8.4.11" evidence="11"/>
<dbReference type="InterPro" id="IPR011057">
    <property type="entry name" value="Mss4-like_sf"/>
</dbReference>
<comment type="catalytic activity">
    <reaction evidence="9 11">
        <text>[thioredoxin]-disulfide + L-methionine + H2O = L-methionine (S)-S-oxide + [thioredoxin]-dithiol</text>
        <dbReference type="Rhea" id="RHEA:19993"/>
        <dbReference type="Rhea" id="RHEA-COMP:10698"/>
        <dbReference type="Rhea" id="RHEA-COMP:10700"/>
        <dbReference type="ChEBI" id="CHEBI:15377"/>
        <dbReference type="ChEBI" id="CHEBI:29950"/>
        <dbReference type="ChEBI" id="CHEBI:50058"/>
        <dbReference type="ChEBI" id="CHEBI:57844"/>
        <dbReference type="ChEBI" id="CHEBI:58772"/>
        <dbReference type="EC" id="1.8.4.11"/>
    </reaction>
</comment>
<dbReference type="AlphaFoldDB" id="A0A7C4RUG6"/>
<keyword evidence="2 10" id="KW-0479">Metal-binding</keyword>
<evidence type="ECO:0000313" key="13">
    <source>
        <dbReference type="EMBL" id="HGU34341.1"/>
    </source>
</evidence>
<dbReference type="NCBIfam" id="TIGR00357">
    <property type="entry name" value="peptide-methionine (R)-S-oxide reductase MsrB"/>
    <property type="match status" value="1"/>
</dbReference>
<feature type="binding site" evidence="10">
    <location>
        <position position="161"/>
    </location>
    <ligand>
        <name>Zn(2+)</name>
        <dbReference type="ChEBI" id="CHEBI:29105"/>
    </ligand>
</feature>
<evidence type="ECO:0000256" key="7">
    <source>
        <dbReference type="ARBA" id="ARBA00047806"/>
    </source>
</evidence>
<dbReference type="FunFam" id="2.170.150.20:FF:000001">
    <property type="entry name" value="Peptide methionine sulfoxide reductase MsrB"/>
    <property type="match status" value="1"/>
</dbReference>
<dbReference type="EC" id="1.8.4.12" evidence="10"/>
<proteinExistence type="inferred from homology"/>
<evidence type="ECO:0000256" key="4">
    <source>
        <dbReference type="ARBA" id="ARBA00023002"/>
    </source>
</evidence>
<dbReference type="HAMAP" id="MF_01401">
    <property type="entry name" value="MsrA"/>
    <property type="match status" value="1"/>
</dbReference>
<evidence type="ECO:0000256" key="10">
    <source>
        <dbReference type="HAMAP-Rule" id="MF_01400"/>
    </source>
</evidence>
<evidence type="ECO:0000256" key="3">
    <source>
        <dbReference type="ARBA" id="ARBA00022833"/>
    </source>
</evidence>
<name>A0A7C4RUG6_9BACT</name>
<evidence type="ECO:0000256" key="8">
    <source>
        <dbReference type="ARBA" id="ARBA00048488"/>
    </source>
</evidence>
<dbReference type="PANTHER" id="PTHR43774:SF1">
    <property type="entry name" value="PEPTIDE METHIONINE SULFOXIDE REDUCTASE MSRA 2"/>
    <property type="match status" value="1"/>
</dbReference>
<dbReference type="HAMAP" id="MF_01400">
    <property type="entry name" value="MsrB"/>
    <property type="match status" value="1"/>
</dbReference>
<feature type="active site" evidence="11">
    <location>
        <position position="223"/>
    </location>
</feature>
<feature type="domain" description="MsrB" evidence="12">
    <location>
        <begin position="70"/>
        <end position="192"/>
    </location>
</feature>
<feature type="active site" description="Nucleophile" evidence="10">
    <location>
        <position position="181"/>
    </location>
</feature>
<dbReference type="GO" id="GO:0006979">
    <property type="term" value="P:response to oxidative stress"/>
    <property type="evidence" value="ECO:0007669"/>
    <property type="project" value="UniProtKB-ARBA"/>
</dbReference>
<dbReference type="SUPFAM" id="SSF51316">
    <property type="entry name" value="Mss4-like"/>
    <property type="match status" value="1"/>
</dbReference>
<feature type="binding site" evidence="10">
    <location>
        <position position="158"/>
    </location>
    <ligand>
        <name>Zn(2+)</name>
        <dbReference type="ChEBI" id="CHEBI:29105"/>
    </ligand>
</feature>
<comment type="similarity">
    <text evidence="11">Belongs to the MsrA Met sulfoxide reductase family.</text>
</comment>
<feature type="binding site" evidence="10">
    <location>
        <position position="112"/>
    </location>
    <ligand>
        <name>Zn(2+)</name>
        <dbReference type="ChEBI" id="CHEBI:29105"/>
    </ligand>
</feature>
<protein>
    <recommendedName>
        <fullName evidence="10 11">Multifunctional fusion protein</fullName>
    </recommendedName>
    <domain>
        <recommendedName>
            <fullName evidence="11">Peptide methionine sulfoxide reductase MsrA</fullName>
            <shortName evidence="11">Protein-methionine-S-oxide reductase</shortName>
            <ecNumber evidence="11">1.8.4.11</ecNumber>
        </recommendedName>
        <alternativeName>
            <fullName evidence="11">Peptide-methionine (S)-S-oxide reductase</fullName>
            <shortName evidence="11">Peptide Met(O) reductase</shortName>
        </alternativeName>
    </domain>
    <domain>
        <recommendedName>
            <fullName evidence="10">Peptide methionine sulfoxide reductase MsrB</fullName>
            <ecNumber evidence="10">1.8.4.12</ecNumber>
        </recommendedName>
        <alternativeName>
            <fullName evidence="10">Peptide-methionine (R)-S-oxide reductase</fullName>
        </alternativeName>
    </domain>
</protein>
<sequence length="389" mass="43630">MHFRERWAMLERSGGVLLLCMVLAITVWGRGQAMDETNEKTVAPTVRVRVFDDRGQWVGPIDMPKVIKTEADWKQRLTPQQYTIARGKGTERPFCGALLDNKKTGVYTCVCCGLPLFASNAKFDSGTGWPSFFEPIAAENILEKPDFSHGMVRTEVLCARCDAHLGHVFADGPKPTGRRYCLNSESLSFVEAGNLQQLADPSFQAASANQVPRFAEAVFAGGCFWCTEAVFEQVNGVVRVEAGYAGGDPKRANYADVCKGDTGHAEAIRIVYDPTIVGYRKLLEIFFATHDPTLLNRQGPDVGTQYRSAVFVADQDQREEAERYLQELTAKNVYDRPIVTTIEPLNGFFPAEEYHQDFARRNPNHGYILQQARPKVEKLRKRFPKDVIH</sequence>
<dbReference type="Pfam" id="PF01625">
    <property type="entry name" value="PMSR"/>
    <property type="match status" value="1"/>
</dbReference>
<comment type="catalytic activity">
    <reaction evidence="8 10">
        <text>L-methionyl-[protein] + [thioredoxin]-disulfide + H2O = L-methionyl-(R)-S-oxide-[protein] + [thioredoxin]-dithiol</text>
        <dbReference type="Rhea" id="RHEA:24164"/>
        <dbReference type="Rhea" id="RHEA-COMP:10698"/>
        <dbReference type="Rhea" id="RHEA-COMP:10700"/>
        <dbReference type="Rhea" id="RHEA-COMP:12313"/>
        <dbReference type="Rhea" id="RHEA-COMP:12314"/>
        <dbReference type="ChEBI" id="CHEBI:15377"/>
        <dbReference type="ChEBI" id="CHEBI:16044"/>
        <dbReference type="ChEBI" id="CHEBI:29950"/>
        <dbReference type="ChEBI" id="CHEBI:45764"/>
        <dbReference type="ChEBI" id="CHEBI:50058"/>
        <dbReference type="EC" id="1.8.4.12"/>
    </reaction>
</comment>
<feature type="binding site" evidence="10">
    <location>
        <position position="109"/>
    </location>
    <ligand>
        <name>Zn(2+)</name>
        <dbReference type="ChEBI" id="CHEBI:29105"/>
    </ligand>
</feature>
<comment type="caution">
    <text evidence="13">The sequence shown here is derived from an EMBL/GenBank/DDBJ whole genome shotgun (WGS) entry which is preliminary data.</text>
</comment>
<dbReference type="GO" id="GO:0008113">
    <property type="term" value="F:peptide-methionine (S)-S-oxide reductase activity"/>
    <property type="evidence" value="ECO:0007669"/>
    <property type="project" value="UniProtKB-UniRule"/>
</dbReference>
<dbReference type="InterPro" id="IPR002569">
    <property type="entry name" value="Met_Sox_Rdtase_MsrA_dom"/>
</dbReference>
<dbReference type="InterPro" id="IPR002579">
    <property type="entry name" value="Met_Sox_Rdtase_MsrB_dom"/>
</dbReference>
<dbReference type="Gene3D" id="3.30.1060.10">
    <property type="entry name" value="Peptide methionine sulphoxide reductase MsrA"/>
    <property type="match status" value="1"/>
</dbReference>
<comment type="similarity">
    <text evidence="1 10">Belongs to the MsrB Met sulfoxide reductase family.</text>
</comment>
<keyword evidence="4 10" id="KW-0560">Oxidoreductase</keyword>
<accession>A0A7C4RUG6</accession>
<keyword evidence="5" id="KW-0511">Multifunctional enzyme</keyword>
<evidence type="ECO:0000259" key="12">
    <source>
        <dbReference type="PROSITE" id="PS51790"/>
    </source>
</evidence>
<dbReference type="Gene3D" id="2.170.150.20">
    <property type="entry name" value="Peptide methionine sulfoxide reductase"/>
    <property type="match status" value="1"/>
</dbReference>
<reference evidence="13" key="1">
    <citation type="journal article" date="2020" name="mSystems">
        <title>Genome- and Community-Level Interaction Insights into Carbon Utilization and Element Cycling Functions of Hydrothermarchaeota in Hydrothermal Sediment.</title>
        <authorList>
            <person name="Zhou Z."/>
            <person name="Liu Y."/>
            <person name="Xu W."/>
            <person name="Pan J."/>
            <person name="Luo Z.H."/>
            <person name="Li M."/>
        </authorList>
    </citation>
    <scope>NUCLEOTIDE SEQUENCE [LARGE SCALE GENOMIC DNA]</scope>
    <source>
        <strain evidence="13">SpSt-477</strain>
    </source>
</reference>
<evidence type="ECO:0000256" key="9">
    <source>
        <dbReference type="ARBA" id="ARBA00048782"/>
    </source>
</evidence>
<dbReference type="NCBIfam" id="TIGR00401">
    <property type="entry name" value="msrA"/>
    <property type="match status" value="1"/>
</dbReference>
<dbReference type="NCBIfam" id="NF004042">
    <property type="entry name" value="PRK05550.1"/>
    <property type="match status" value="1"/>
</dbReference>
<dbReference type="InterPro" id="IPR036509">
    <property type="entry name" value="Met_Sox_Rdtase_MsrA_sf"/>
</dbReference>
<dbReference type="EMBL" id="DSUH01000369">
    <property type="protein sequence ID" value="HGU34341.1"/>
    <property type="molecule type" value="Genomic_DNA"/>
</dbReference>
<comment type="function">
    <text evidence="6 11">Has an important function as a repair enzyme for proteins that have been inactivated by oxidation. Catalyzes the reversible oxidation-reduction of methionine sulfoxide in proteins to methionine.</text>
</comment>
<evidence type="ECO:0000256" key="5">
    <source>
        <dbReference type="ARBA" id="ARBA00023268"/>
    </source>
</evidence>
<gene>
    <name evidence="11" type="primary">msrA</name>
    <name evidence="10" type="synonym">msrB</name>
    <name evidence="13" type="ORF">ENS29_16070</name>
</gene>
<dbReference type="SUPFAM" id="SSF55068">
    <property type="entry name" value="Peptide methionine sulfoxide reductase"/>
    <property type="match status" value="1"/>
</dbReference>
<comment type="catalytic activity">
    <reaction evidence="7 11">
        <text>L-methionyl-[protein] + [thioredoxin]-disulfide + H2O = L-methionyl-(S)-S-oxide-[protein] + [thioredoxin]-dithiol</text>
        <dbReference type="Rhea" id="RHEA:14217"/>
        <dbReference type="Rhea" id="RHEA-COMP:10698"/>
        <dbReference type="Rhea" id="RHEA-COMP:10700"/>
        <dbReference type="Rhea" id="RHEA-COMP:12313"/>
        <dbReference type="Rhea" id="RHEA-COMP:12315"/>
        <dbReference type="ChEBI" id="CHEBI:15377"/>
        <dbReference type="ChEBI" id="CHEBI:16044"/>
        <dbReference type="ChEBI" id="CHEBI:29950"/>
        <dbReference type="ChEBI" id="CHEBI:44120"/>
        <dbReference type="ChEBI" id="CHEBI:50058"/>
        <dbReference type="EC" id="1.8.4.11"/>
    </reaction>
</comment>
<organism evidence="13">
    <name type="scientific">Desulfatirhabdium butyrativorans</name>
    <dbReference type="NCBI Taxonomy" id="340467"/>
    <lineage>
        <taxon>Bacteria</taxon>
        <taxon>Pseudomonadati</taxon>
        <taxon>Thermodesulfobacteriota</taxon>
        <taxon>Desulfobacteria</taxon>
        <taxon>Desulfobacterales</taxon>
        <taxon>Desulfatirhabdiaceae</taxon>
        <taxon>Desulfatirhabdium</taxon>
    </lineage>
</organism>
<dbReference type="GO" id="GO:0033743">
    <property type="term" value="F:peptide-methionine (R)-S-oxide reductase activity"/>
    <property type="evidence" value="ECO:0007669"/>
    <property type="project" value="UniProtKB-UniRule"/>
</dbReference>
<evidence type="ECO:0000256" key="1">
    <source>
        <dbReference type="ARBA" id="ARBA00007174"/>
    </source>
</evidence>
<dbReference type="PROSITE" id="PS51790">
    <property type="entry name" value="MSRB"/>
    <property type="match status" value="1"/>
</dbReference>
<evidence type="ECO:0000256" key="11">
    <source>
        <dbReference type="HAMAP-Rule" id="MF_01401"/>
    </source>
</evidence>
<dbReference type="Pfam" id="PF01641">
    <property type="entry name" value="SelR"/>
    <property type="match status" value="1"/>
</dbReference>
<evidence type="ECO:0000256" key="6">
    <source>
        <dbReference type="ARBA" id="ARBA00024679"/>
    </source>
</evidence>
<evidence type="ECO:0000256" key="2">
    <source>
        <dbReference type="ARBA" id="ARBA00022723"/>
    </source>
</evidence>